<evidence type="ECO:0000256" key="4">
    <source>
        <dbReference type="SAM" id="MobiDB-lite"/>
    </source>
</evidence>
<keyword evidence="7" id="KW-1185">Reference proteome</keyword>
<dbReference type="EMBL" id="RXFQ01000004">
    <property type="protein sequence ID" value="RSZ39977.1"/>
    <property type="molecule type" value="Genomic_DNA"/>
</dbReference>
<dbReference type="PRINTS" id="PR00038">
    <property type="entry name" value="HTHLUXR"/>
</dbReference>
<dbReference type="Pfam" id="PF00196">
    <property type="entry name" value="GerE"/>
    <property type="match status" value="1"/>
</dbReference>
<evidence type="ECO:0000313" key="7">
    <source>
        <dbReference type="Proteomes" id="UP000271137"/>
    </source>
</evidence>
<comment type="caution">
    <text evidence="6">The sequence shown here is derived from an EMBL/GenBank/DDBJ whole genome shotgun (WGS) entry which is preliminary data.</text>
</comment>
<protein>
    <submittedName>
        <fullName evidence="6">Response regulator transcription factor</fullName>
    </submittedName>
</protein>
<dbReference type="Gene3D" id="3.40.50.2300">
    <property type="match status" value="1"/>
</dbReference>
<evidence type="ECO:0000259" key="5">
    <source>
        <dbReference type="PROSITE" id="PS50043"/>
    </source>
</evidence>
<dbReference type="InterPro" id="IPR016032">
    <property type="entry name" value="Sig_transdc_resp-reg_C-effctor"/>
</dbReference>
<name>A0ABY0A8Y4_9BURK</name>
<dbReference type="PROSITE" id="PS00622">
    <property type="entry name" value="HTH_LUXR_1"/>
    <property type="match status" value="1"/>
</dbReference>
<reference evidence="6 7" key="1">
    <citation type="submission" date="2018-12" db="EMBL/GenBank/DDBJ databases">
        <title>The genome sequences of strain 502.</title>
        <authorList>
            <person name="Gao J."/>
            <person name="Sun J."/>
        </authorList>
    </citation>
    <scope>NUCLEOTIDE SEQUENCE [LARGE SCALE GENOMIC DNA]</scope>
    <source>
        <strain evidence="6 7">502</strain>
    </source>
</reference>
<evidence type="ECO:0000256" key="3">
    <source>
        <dbReference type="ARBA" id="ARBA00023163"/>
    </source>
</evidence>
<dbReference type="PANTHER" id="PTHR44688">
    <property type="entry name" value="DNA-BINDING TRANSCRIPTIONAL ACTIVATOR DEVR_DOSR"/>
    <property type="match status" value="1"/>
</dbReference>
<dbReference type="SUPFAM" id="SSF46894">
    <property type="entry name" value="C-terminal effector domain of the bipartite response regulators"/>
    <property type="match status" value="1"/>
</dbReference>
<dbReference type="CDD" id="cd06170">
    <property type="entry name" value="LuxR_C_like"/>
    <property type="match status" value="1"/>
</dbReference>
<sequence>MEQVPRPSARLGSAWNADPQPSAQDSRALSPFALPALSRSNCFQPACPQIASPAPGTAFEAGVPVLIATCPSRASALHGLGLLASRHRSGRMYQVEHAEINSLSDLETCCRQHAPRLLLLDIALISPEAVGRLDDLRRHFPATDWLLGWERPSTQGLDAAIRIQARGCVEWTANAEQLAQSLDAVLAGTLGFPAPVLQALYLAVLRLMAAGGRPACSATSPAVKLTAREDEVLSLMHRDMSNKQIAERLGISVNTVKKHLAHVSAKQGRHSRRWHLARPGLVGPVPERSISHLEPAPSPLPMEKLKMVAASNVSRDAGYFKNVTGGQLPRISYHLGGATDNELLETAASKIDAHLSCYAGWPNAFSAVLAMKSAFEVRGK</sequence>
<dbReference type="PROSITE" id="PS50043">
    <property type="entry name" value="HTH_LUXR_2"/>
    <property type="match status" value="1"/>
</dbReference>
<feature type="region of interest" description="Disordered" evidence="4">
    <location>
        <begin position="1"/>
        <end position="26"/>
    </location>
</feature>
<evidence type="ECO:0000256" key="1">
    <source>
        <dbReference type="ARBA" id="ARBA00023015"/>
    </source>
</evidence>
<keyword evidence="3" id="KW-0804">Transcription</keyword>
<feature type="domain" description="HTH luxR-type" evidence="5">
    <location>
        <begin position="218"/>
        <end position="283"/>
    </location>
</feature>
<evidence type="ECO:0000313" key="6">
    <source>
        <dbReference type="EMBL" id="RSZ39977.1"/>
    </source>
</evidence>
<dbReference type="InterPro" id="IPR000792">
    <property type="entry name" value="Tscrpt_reg_LuxR_C"/>
</dbReference>
<keyword evidence="1" id="KW-0805">Transcription regulation</keyword>
<dbReference type="SMART" id="SM00421">
    <property type="entry name" value="HTH_LUXR"/>
    <property type="match status" value="1"/>
</dbReference>
<keyword evidence="2" id="KW-0238">DNA-binding</keyword>
<gene>
    <name evidence="6" type="ORF">EJO66_07470</name>
</gene>
<accession>A0ABY0A8Y4</accession>
<dbReference type="Proteomes" id="UP000271137">
    <property type="component" value="Unassembled WGS sequence"/>
</dbReference>
<proteinExistence type="predicted"/>
<evidence type="ECO:0000256" key="2">
    <source>
        <dbReference type="ARBA" id="ARBA00023125"/>
    </source>
</evidence>
<organism evidence="6 7">
    <name type="scientific">Variovorax beijingensis</name>
    <dbReference type="NCBI Taxonomy" id="2496117"/>
    <lineage>
        <taxon>Bacteria</taxon>
        <taxon>Pseudomonadati</taxon>
        <taxon>Pseudomonadota</taxon>
        <taxon>Betaproteobacteria</taxon>
        <taxon>Burkholderiales</taxon>
        <taxon>Comamonadaceae</taxon>
        <taxon>Variovorax</taxon>
    </lineage>
</organism>
<dbReference type="PANTHER" id="PTHR44688:SF16">
    <property type="entry name" value="DNA-BINDING TRANSCRIPTIONAL ACTIVATOR DEVR_DOSR"/>
    <property type="match status" value="1"/>
</dbReference>